<dbReference type="GO" id="GO:0004565">
    <property type="term" value="F:beta-galactosidase activity"/>
    <property type="evidence" value="ECO:0007669"/>
    <property type="project" value="UniProtKB-EC"/>
</dbReference>
<evidence type="ECO:0000256" key="3">
    <source>
        <dbReference type="ARBA" id="ARBA00012756"/>
    </source>
</evidence>
<dbReference type="InterPro" id="IPR023230">
    <property type="entry name" value="Glyco_hydro_2_CS"/>
</dbReference>
<evidence type="ECO:0000256" key="8">
    <source>
        <dbReference type="RuleBase" id="RU361154"/>
    </source>
</evidence>
<accession>A0ABS2N197</accession>
<evidence type="ECO:0000259" key="9">
    <source>
        <dbReference type="SMART" id="SM01038"/>
    </source>
</evidence>
<dbReference type="InterPro" id="IPR006102">
    <property type="entry name" value="Ig-like_GH2"/>
</dbReference>
<dbReference type="PANTHER" id="PTHR46323:SF2">
    <property type="entry name" value="BETA-GALACTOSIDASE"/>
    <property type="match status" value="1"/>
</dbReference>
<dbReference type="InterPro" id="IPR013783">
    <property type="entry name" value="Ig-like_fold"/>
</dbReference>
<sequence length="1019" mass="117029">METLSTKTKPSIDWLTDVSMYAVNRIPAHSDHKYFETMEEASSGVPMRMRHSLNGNWKFNYAINPKSRPQEFYRSDFDSSSWGDITVPGHIQLQGYGKPQYVNTMYPWDGHNDIRPPEIPDNHNPVGSYIKSFYIPENMQDKPLYISFQGVETAFYVWLNGEFIGYSEDSFTPADFDLTPYVTNGDNKLAVEVYQRSTGSWLEDQDFWRFSGIFRDVYLYTVPKIHVNDLHVQTDLDFSYQLGTLKVDLSFLSEVPSGTKIIALLKDKNGDLVVSQKSDPIQKEAKVTLEVDTPHLWSAEDPYLYQLYVQIFDSSGNLVEVIPQNVGFRKFELINNIMCINGERIIFKGVNRHEFNCNSGRAVTKEDMLWDIKTLKQNNINAVRTSHYPNQTYWYELCDEHGIYVMDEMNLETHGSWQKMGAVEPSWNIPGNKKEWEDIVMDRAISMYERDKNHPSIIIWSCGNESYAGEVILNVSKYFKTVDPSRLVHYEGVFHNRGYNDTSDMESRMYAKPADIEKYLMDNPEKPFITCEYMHAMGNSLGGMYKYTELEDKYPMYQGGFIWDYIDQAVVKKDRYGNEFLAYGGDFGDRPADYSFCGNGIVFANRETTPKMQEVKFLYQNVELSPDQDGVTIKNDNLFIHLENYYLEYLLFFEGKELYRNKLFVDVGPQNKRRIEFEWPGNIRSNSGEYCIEVSLKLKESTLWADAGYEVAFGQYVFEEMNSAVKDNLPKACGKLKVVEGDVNIGVHGNDFTIMFSKQVGSLISINYAGNEMIENPPVPLFWRATTDNDKGYGQSYHSGCWLTASLARRCVSTVVERDSDHINVTFTYKLPIHDDIDVTVAYTVYLDGSIRVKSSYQGAENLPQMPIFALSFKAPADYNELEWYAMGPEENYLDRAMGAKLGIFKNKVSNNLSRYIMPQESGNRTGVRWVRLTNQTGQGIKIASTNEALECNFSPYTAFELENAQHHYELPNVHYTVVTVAGKQMGVGGDDSWGAPVHDEHLIEANKDMEFEFFISKI</sequence>
<comment type="caution">
    <text evidence="10">The sequence shown here is derived from an EMBL/GenBank/DDBJ whole genome shotgun (WGS) entry which is preliminary data.</text>
</comment>
<dbReference type="PRINTS" id="PR00132">
    <property type="entry name" value="GLHYDRLASE2"/>
</dbReference>
<dbReference type="InterPro" id="IPR036156">
    <property type="entry name" value="Beta-gal/glucu_dom_sf"/>
</dbReference>
<dbReference type="InterPro" id="IPR032312">
    <property type="entry name" value="LacZ_4"/>
</dbReference>
<dbReference type="InterPro" id="IPR011013">
    <property type="entry name" value="Gal_mutarotase_sf_dom"/>
</dbReference>
<dbReference type="Pfam" id="PF02836">
    <property type="entry name" value="Glyco_hydro_2_C"/>
    <property type="match status" value="1"/>
</dbReference>
<evidence type="ECO:0000256" key="1">
    <source>
        <dbReference type="ARBA" id="ARBA00001412"/>
    </source>
</evidence>
<dbReference type="PANTHER" id="PTHR46323">
    <property type="entry name" value="BETA-GALACTOSIDASE"/>
    <property type="match status" value="1"/>
</dbReference>
<dbReference type="Gene3D" id="2.60.40.10">
    <property type="entry name" value="Immunoglobulins"/>
    <property type="match status" value="2"/>
</dbReference>
<dbReference type="Gene3D" id="2.70.98.10">
    <property type="match status" value="1"/>
</dbReference>
<organism evidence="10 11">
    <name type="scientific">Aquibacillus albus</name>
    <dbReference type="NCBI Taxonomy" id="1168171"/>
    <lineage>
        <taxon>Bacteria</taxon>
        <taxon>Bacillati</taxon>
        <taxon>Bacillota</taxon>
        <taxon>Bacilli</taxon>
        <taxon>Bacillales</taxon>
        <taxon>Bacillaceae</taxon>
        <taxon>Aquibacillus</taxon>
    </lineage>
</organism>
<dbReference type="InterPro" id="IPR006103">
    <property type="entry name" value="Glyco_hydro_2_cat"/>
</dbReference>
<evidence type="ECO:0000256" key="5">
    <source>
        <dbReference type="ARBA" id="ARBA00022801"/>
    </source>
</evidence>
<protein>
    <recommendedName>
        <fullName evidence="4 8">Beta-galactosidase</fullName>
        <ecNumber evidence="3 8">3.2.1.23</ecNumber>
    </recommendedName>
    <alternativeName>
        <fullName evidence="7 8">Lactase</fullName>
    </alternativeName>
</protein>
<dbReference type="InterPro" id="IPR017853">
    <property type="entry name" value="GH"/>
</dbReference>
<keyword evidence="11" id="KW-1185">Reference proteome</keyword>
<dbReference type="RefSeq" id="WP_204499841.1">
    <property type="nucleotide sequence ID" value="NZ_JAFBDR010000012.1"/>
</dbReference>
<dbReference type="SUPFAM" id="SSF49785">
    <property type="entry name" value="Galactose-binding domain-like"/>
    <property type="match status" value="1"/>
</dbReference>
<dbReference type="SUPFAM" id="SSF51445">
    <property type="entry name" value="(Trans)glycosidases"/>
    <property type="match status" value="1"/>
</dbReference>
<name>A0ABS2N197_9BACI</name>
<dbReference type="InterPro" id="IPR008979">
    <property type="entry name" value="Galactose-bd-like_sf"/>
</dbReference>
<dbReference type="InterPro" id="IPR014718">
    <property type="entry name" value="GH-type_carb-bd"/>
</dbReference>
<dbReference type="Pfam" id="PF16353">
    <property type="entry name" value="LacZ_4"/>
    <property type="match status" value="1"/>
</dbReference>
<dbReference type="Pfam" id="PF00703">
    <property type="entry name" value="Glyco_hydro_2"/>
    <property type="match status" value="1"/>
</dbReference>
<keyword evidence="6 8" id="KW-0326">Glycosidase</keyword>
<dbReference type="EC" id="3.2.1.23" evidence="3 8"/>
<dbReference type="Pfam" id="PF02837">
    <property type="entry name" value="Glyco_hydro_2_N"/>
    <property type="match status" value="1"/>
</dbReference>
<dbReference type="Pfam" id="PF02929">
    <property type="entry name" value="Bgal_small_N"/>
    <property type="match status" value="1"/>
</dbReference>
<evidence type="ECO:0000313" key="10">
    <source>
        <dbReference type="EMBL" id="MBM7571861.1"/>
    </source>
</evidence>
<gene>
    <name evidence="10" type="ORF">JOC48_002362</name>
</gene>
<evidence type="ECO:0000256" key="6">
    <source>
        <dbReference type="ARBA" id="ARBA00023295"/>
    </source>
</evidence>
<evidence type="ECO:0000313" key="11">
    <source>
        <dbReference type="Proteomes" id="UP001296943"/>
    </source>
</evidence>
<dbReference type="SUPFAM" id="SSF49303">
    <property type="entry name" value="beta-Galactosidase/glucuronidase domain"/>
    <property type="match status" value="2"/>
</dbReference>
<dbReference type="Proteomes" id="UP001296943">
    <property type="component" value="Unassembled WGS sequence"/>
</dbReference>
<feature type="domain" description="Beta galactosidase small chain/" evidence="9">
    <location>
        <begin position="746"/>
        <end position="1017"/>
    </location>
</feature>
<dbReference type="Gene3D" id="2.60.120.260">
    <property type="entry name" value="Galactose-binding domain-like"/>
    <property type="match status" value="1"/>
</dbReference>
<dbReference type="InterPro" id="IPR006104">
    <property type="entry name" value="Glyco_hydro_2_N"/>
</dbReference>
<dbReference type="SUPFAM" id="SSF74650">
    <property type="entry name" value="Galactose mutarotase-like"/>
    <property type="match status" value="1"/>
</dbReference>
<proteinExistence type="inferred from homology"/>
<reference evidence="10 11" key="1">
    <citation type="submission" date="2021-01" db="EMBL/GenBank/DDBJ databases">
        <title>Genomic Encyclopedia of Type Strains, Phase IV (KMG-IV): sequencing the most valuable type-strain genomes for metagenomic binning, comparative biology and taxonomic classification.</title>
        <authorList>
            <person name="Goeker M."/>
        </authorList>
    </citation>
    <scope>NUCLEOTIDE SEQUENCE [LARGE SCALE GENOMIC DNA]</scope>
    <source>
        <strain evidence="10 11">DSM 23711</strain>
    </source>
</reference>
<dbReference type="EMBL" id="JAFBDR010000012">
    <property type="protein sequence ID" value="MBM7571861.1"/>
    <property type="molecule type" value="Genomic_DNA"/>
</dbReference>
<comment type="catalytic activity">
    <reaction evidence="1 8">
        <text>Hydrolysis of terminal non-reducing beta-D-galactose residues in beta-D-galactosides.</text>
        <dbReference type="EC" id="3.2.1.23"/>
    </reaction>
</comment>
<dbReference type="Gene3D" id="3.20.20.80">
    <property type="entry name" value="Glycosidases"/>
    <property type="match status" value="1"/>
</dbReference>
<dbReference type="PROSITE" id="PS00719">
    <property type="entry name" value="GLYCOSYL_HYDROL_F2_1"/>
    <property type="match status" value="1"/>
</dbReference>
<dbReference type="InterPro" id="IPR023232">
    <property type="entry name" value="Glyco_hydro_2_AS"/>
</dbReference>
<dbReference type="InterPro" id="IPR050347">
    <property type="entry name" value="Bact_Beta-galactosidase"/>
</dbReference>
<dbReference type="InterPro" id="IPR006101">
    <property type="entry name" value="Glyco_hydro_2"/>
</dbReference>
<evidence type="ECO:0000256" key="2">
    <source>
        <dbReference type="ARBA" id="ARBA00007401"/>
    </source>
</evidence>
<dbReference type="SMART" id="SM01038">
    <property type="entry name" value="Bgal_small_N"/>
    <property type="match status" value="1"/>
</dbReference>
<comment type="similarity">
    <text evidence="2 8">Belongs to the glycosyl hydrolase 2 family.</text>
</comment>
<dbReference type="PROSITE" id="PS00608">
    <property type="entry name" value="GLYCOSYL_HYDROL_F2_2"/>
    <property type="match status" value="1"/>
</dbReference>
<evidence type="ECO:0000256" key="7">
    <source>
        <dbReference type="ARBA" id="ARBA00032230"/>
    </source>
</evidence>
<evidence type="ECO:0000256" key="4">
    <source>
        <dbReference type="ARBA" id="ARBA00013303"/>
    </source>
</evidence>
<keyword evidence="5 8" id="KW-0378">Hydrolase</keyword>
<dbReference type="InterPro" id="IPR004199">
    <property type="entry name" value="B-gal_small/dom_5"/>
</dbReference>